<dbReference type="RefSeq" id="YP_004508416.1">
    <property type="nucleotide sequence ID" value="NC_015568.1"/>
</dbReference>
<organism evidence="1 2">
    <name type="scientific">Clostridium phage phiCD38-2</name>
    <dbReference type="NCBI Taxonomy" id="1032362"/>
    <lineage>
        <taxon>Viruses</taxon>
        <taxon>Duplodnaviria</taxon>
        <taxon>Heunggongvirae</taxon>
        <taxon>Uroviricota</taxon>
        <taxon>Caudoviricetes</taxon>
        <taxon>Leicestervirus</taxon>
        <taxon>Leicestervirus CD382</taxon>
    </lineage>
</organism>
<name>F6K8N7_9CAUD</name>
<dbReference type="OrthoDB" id="29060at10239"/>
<dbReference type="EMBL" id="HM568888">
    <property type="protein sequence ID" value="AEF56913.1"/>
    <property type="molecule type" value="Genomic_DNA"/>
</dbReference>
<evidence type="ECO:0000313" key="1">
    <source>
        <dbReference type="EMBL" id="AEF56913.1"/>
    </source>
</evidence>
<proteinExistence type="predicted"/>
<reference evidence="1 2" key="1">
    <citation type="journal article" date="2011" name="J. Bacteriol.">
        <title>Prophage-Stimulated Toxin Production in Clostridium difficile NAP1/027 Lysogens.</title>
        <authorList>
            <person name="Sekulovic O."/>
            <person name="Meessen-Pinard M."/>
            <person name="Fortier L.C."/>
        </authorList>
    </citation>
    <scope>NUCLEOTIDE SEQUENCE [LARGE SCALE GENOMIC DNA]</scope>
</reference>
<evidence type="ECO:0000313" key="2">
    <source>
        <dbReference type="Proteomes" id="UP000009243"/>
    </source>
</evidence>
<accession>F6K8N7</accession>
<sequence>MKEEIKEMLDKVGDKDILEIIYLYLKQKTKK</sequence>
<protein>
    <submittedName>
        <fullName evidence="1">Uncharacterized protein</fullName>
    </submittedName>
</protein>
<gene>
    <name evidence="1" type="ORF">phiCD38-2_gp38</name>
</gene>
<dbReference type="Proteomes" id="UP000009243">
    <property type="component" value="Segment"/>
</dbReference>
<dbReference type="GeneID" id="10618649"/>
<dbReference type="KEGG" id="vg:10618649"/>
<keyword evidence="2" id="KW-1185">Reference proteome</keyword>